<evidence type="ECO:0000313" key="3">
    <source>
        <dbReference type="Proteomes" id="UP001454036"/>
    </source>
</evidence>
<organism evidence="2 3">
    <name type="scientific">Lithospermum erythrorhizon</name>
    <name type="common">Purple gromwell</name>
    <name type="synonym">Lithospermum officinale var. erythrorhizon</name>
    <dbReference type="NCBI Taxonomy" id="34254"/>
    <lineage>
        <taxon>Eukaryota</taxon>
        <taxon>Viridiplantae</taxon>
        <taxon>Streptophyta</taxon>
        <taxon>Embryophyta</taxon>
        <taxon>Tracheophyta</taxon>
        <taxon>Spermatophyta</taxon>
        <taxon>Magnoliopsida</taxon>
        <taxon>eudicotyledons</taxon>
        <taxon>Gunneridae</taxon>
        <taxon>Pentapetalae</taxon>
        <taxon>asterids</taxon>
        <taxon>lamiids</taxon>
        <taxon>Boraginales</taxon>
        <taxon>Boraginaceae</taxon>
        <taxon>Boraginoideae</taxon>
        <taxon>Lithospermeae</taxon>
        <taxon>Lithospermum</taxon>
    </lineage>
</organism>
<dbReference type="Pfam" id="PF13302">
    <property type="entry name" value="Acetyltransf_3"/>
    <property type="match status" value="1"/>
</dbReference>
<dbReference type="AlphaFoldDB" id="A0AAV3QXJ6"/>
<keyword evidence="2" id="KW-0808">Transferase</keyword>
<keyword evidence="2" id="KW-0012">Acyltransferase</keyword>
<dbReference type="Proteomes" id="UP001454036">
    <property type="component" value="Unassembled WGS sequence"/>
</dbReference>
<dbReference type="PANTHER" id="PTHR46067">
    <property type="entry name" value="ACYL-COA N-ACYLTRANSFERASES (NAT) SUPERFAMILY PROTEIN"/>
    <property type="match status" value="1"/>
</dbReference>
<dbReference type="PANTHER" id="PTHR46067:SF16">
    <property type="entry name" value="N-ACETYLTRANSFERASE DOMAIN-CONTAINING PROTEIN"/>
    <property type="match status" value="1"/>
</dbReference>
<comment type="caution">
    <text evidence="2">The sequence shown here is derived from an EMBL/GenBank/DDBJ whole genome shotgun (WGS) entry which is preliminary data.</text>
</comment>
<evidence type="ECO:0000313" key="2">
    <source>
        <dbReference type="EMBL" id="GAA0167926.1"/>
    </source>
</evidence>
<gene>
    <name evidence="2" type="ORF">LIER_22760</name>
</gene>
<dbReference type="EMBL" id="BAABME010006277">
    <property type="protein sequence ID" value="GAA0167926.1"/>
    <property type="molecule type" value="Genomic_DNA"/>
</dbReference>
<proteinExistence type="predicted"/>
<feature type="domain" description="N-acetyltransferase" evidence="1">
    <location>
        <begin position="1"/>
        <end position="144"/>
    </location>
</feature>
<dbReference type="SUPFAM" id="SSF55729">
    <property type="entry name" value="Acyl-CoA N-acyltransferases (Nat)"/>
    <property type="match status" value="1"/>
</dbReference>
<accession>A0AAV3QXJ6</accession>
<dbReference type="PROSITE" id="PS51186">
    <property type="entry name" value="GNAT"/>
    <property type="match status" value="1"/>
</dbReference>
<dbReference type="InterPro" id="IPR016181">
    <property type="entry name" value="Acyl_CoA_acyltransferase"/>
</dbReference>
<dbReference type="InterPro" id="IPR000182">
    <property type="entry name" value="GNAT_dom"/>
</dbReference>
<protein>
    <submittedName>
        <fullName evidence="2">Acyltransferase</fullName>
    </submittedName>
</protein>
<keyword evidence="3" id="KW-1185">Reference proteome</keyword>
<reference evidence="2 3" key="1">
    <citation type="submission" date="2024-01" db="EMBL/GenBank/DDBJ databases">
        <title>The complete chloroplast genome sequence of Lithospermum erythrorhizon: insights into the phylogenetic relationship among Boraginaceae species and the maternal lineages of purple gromwells.</title>
        <authorList>
            <person name="Okada T."/>
            <person name="Watanabe K."/>
        </authorList>
    </citation>
    <scope>NUCLEOTIDE SEQUENCE [LARGE SCALE GENOMIC DNA]</scope>
</reference>
<dbReference type="GO" id="GO:0016747">
    <property type="term" value="F:acyltransferase activity, transferring groups other than amino-acyl groups"/>
    <property type="evidence" value="ECO:0007669"/>
    <property type="project" value="InterPro"/>
</dbReference>
<name>A0AAV3QXJ6_LITER</name>
<evidence type="ECO:0000259" key="1">
    <source>
        <dbReference type="PROSITE" id="PS51186"/>
    </source>
</evidence>
<dbReference type="Gene3D" id="3.40.630.30">
    <property type="match status" value="1"/>
</dbReference>
<sequence length="160" mass="18316">MDLSEITLRKFILSDADDVFLWGGMIESQRTDNWIPYPWCRSICFDDRSIGYVAIAPGSVISGNDMCRTDIGYALFLEYWGKGIATMVLKLAVVEVFMEFPDIVRVQALVDVENKASQRVLEKVGFVKEGVLRKYQYIKGNLLDLIIFRFLSSDINIEEK</sequence>